<evidence type="ECO:0000256" key="6">
    <source>
        <dbReference type="ARBA" id="ARBA00022692"/>
    </source>
</evidence>
<keyword evidence="7 13" id="KW-0479">Metal-binding</keyword>
<dbReference type="SUPFAM" id="SSF48264">
    <property type="entry name" value="Cytochrome P450"/>
    <property type="match status" value="1"/>
</dbReference>
<proteinExistence type="inferred from homology"/>
<comment type="similarity">
    <text evidence="4 14">Belongs to the cytochrome P450 family.</text>
</comment>
<dbReference type="EMBL" id="JABBWG010000049">
    <property type="protein sequence ID" value="KAG1805991.1"/>
    <property type="molecule type" value="Genomic_DNA"/>
</dbReference>
<reference evidence="16" key="1">
    <citation type="journal article" date="2020" name="New Phytol.">
        <title>Comparative genomics reveals dynamic genome evolution in host specialist ectomycorrhizal fungi.</title>
        <authorList>
            <person name="Lofgren L.A."/>
            <person name="Nguyen N.H."/>
            <person name="Vilgalys R."/>
            <person name="Ruytinx J."/>
            <person name="Liao H.L."/>
            <person name="Branco S."/>
            <person name="Kuo A."/>
            <person name="LaButti K."/>
            <person name="Lipzen A."/>
            <person name="Andreopoulos W."/>
            <person name="Pangilinan J."/>
            <person name="Riley R."/>
            <person name="Hundley H."/>
            <person name="Na H."/>
            <person name="Barry K."/>
            <person name="Grigoriev I.V."/>
            <person name="Stajich J.E."/>
            <person name="Kennedy P.G."/>
        </authorList>
    </citation>
    <scope>NUCLEOTIDE SEQUENCE</scope>
    <source>
        <strain evidence="16">MN1</strain>
    </source>
</reference>
<evidence type="ECO:0000256" key="9">
    <source>
        <dbReference type="ARBA" id="ARBA00023002"/>
    </source>
</evidence>
<keyword evidence="8 15" id="KW-1133">Transmembrane helix</keyword>
<evidence type="ECO:0000256" key="11">
    <source>
        <dbReference type="ARBA" id="ARBA00023033"/>
    </source>
</evidence>
<keyword evidence="5 13" id="KW-0349">Heme</keyword>
<gene>
    <name evidence="16" type="ORF">BJ212DRAFT_1390217</name>
</gene>
<evidence type="ECO:0000256" key="7">
    <source>
        <dbReference type="ARBA" id="ARBA00022723"/>
    </source>
</evidence>
<protein>
    <submittedName>
        <fullName evidence="16">Cytochrome P450</fullName>
    </submittedName>
</protein>
<dbReference type="PROSITE" id="PS00086">
    <property type="entry name" value="CYTOCHROME_P450"/>
    <property type="match status" value="1"/>
</dbReference>
<dbReference type="InterPro" id="IPR002403">
    <property type="entry name" value="Cyt_P450_E_grp-IV"/>
</dbReference>
<comment type="subcellular location">
    <subcellularLocation>
        <location evidence="2">Membrane</location>
    </subcellularLocation>
</comment>
<dbReference type="PRINTS" id="PR00465">
    <property type="entry name" value="EP450IV"/>
</dbReference>
<evidence type="ECO:0000256" key="10">
    <source>
        <dbReference type="ARBA" id="ARBA00023004"/>
    </source>
</evidence>
<evidence type="ECO:0000256" key="14">
    <source>
        <dbReference type="RuleBase" id="RU000461"/>
    </source>
</evidence>
<keyword evidence="17" id="KW-1185">Reference proteome</keyword>
<feature type="transmembrane region" description="Helical" evidence="15">
    <location>
        <begin position="26"/>
        <end position="47"/>
    </location>
</feature>
<evidence type="ECO:0000313" key="16">
    <source>
        <dbReference type="EMBL" id="KAG1805991.1"/>
    </source>
</evidence>
<dbReference type="InterPro" id="IPR001128">
    <property type="entry name" value="Cyt_P450"/>
</dbReference>
<organism evidence="16 17">
    <name type="scientific">Suillus subaureus</name>
    <dbReference type="NCBI Taxonomy" id="48587"/>
    <lineage>
        <taxon>Eukaryota</taxon>
        <taxon>Fungi</taxon>
        <taxon>Dikarya</taxon>
        <taxon>Basidiomycota</taxon>
        <taxon>Agaricomycotina</taxon>
        <taxon>Agaricomycetes</taxon>
        <taxon>Agaricomycetidae</taxon>
        <taxon>Boletales</taxon>
        <taxon>Suillineae</taxon>
        <taxon>Suillaceae</taxon>
        <taxon>Suillus</taxon>
    </lineage>
</organism>
<evidence type="ECO:0000256" key="13">
    <source>
        <dbReference type="PIRSR" id="PIRSR602403-1"/>
    </source>
</evidence>
<dbReference type="OrthoDB" id="1470350at2759"/>
<evidence type="ECO:0000256" key="1">
    <source>
        <dbReference type="ARBA" id="ARBA00001971"/>
    </source>
</evidence>
<dbReference type="Pfam" id="PF00067">
    <property type="entry name" value="p450"/>
    <property type="match status" value="1"/>
</dbReference>
<evidence type="ECO:0000256" key="8">
    <source>
        <dbReference type="ARBA" id="ARBA00022989"/>
    </source>
</evidence>
<keyword evidence="9 14" id="KW-0560">Oxidoreductase</keyword>
<evidence type="ECO:0000256" key="12">
    <source>
        <dbReference type="ARBA" id="ARBA00023136"/>
    </source>
</evidence>
<dbReference type="AlphaFoldDB" id="A0A9P7DXT6"/>
<feature type="binding site" description="axial binding residue" evidence="13">
    <location>
        <position position="491"/>
    </location>
    <ligand>
        <name>heme</name>
        <dbReference type="ChEBI" id="CHEBI:30413"/>
    </ligand>
    <ligandPart>
        <name>Fe</name>
        <dbReference type="ChEBI" id="CHEBI:18248"/>
    </ligandPart>
</feature>
<dbReference type="GO" id="GO:0020037">
    <property type="term" value="F:heme binding"/>
    <property type="evidence" value="ECO:0007669"/>
    <property type="project" value="InterPro"/>
</dbReference>
<name>A0A9P7DXT6_9AGAM</name>
<dbReference type="PRINTS" id="PR00385">
    <property type="entry name" value="P450"/>
</dbReference>
<dbReference type="PANTHER" id="PTHR24305">
    <property type="entry name" value="CYTOCHROME P450"/>
    <property type="match status" value="1"/>
</dbReference>
<dbReference type="InterPro" id="IPR050121">
    <property type="entry name" value="Cytochrome_P450_monoxygenase"/>
</dbReference>
<keyword evidence="10 13" id="KW-0408">Iron</keyword>
<dbReference type="RefSeq" id="XP_041187567.1">
    <property type="nucleotide sequence ID" value="XM_041336981.1"/>
</dbReference>
<comment type="cofactor">
    <cofactor evidence="1 13">
        <name>heme</name>
        <dbReference type="ChEBI" id="CHEBI:30413"/>
    </cofactor>
</comment>
<evidence type="ECO:0000256" key="3">
    <source>
        <dbReference type="ARBA" id="ARBA00004721"/>
    </source>
</evidence>
<evidence type="ECO:0000313" key="17">
    <source>
        <dbReference type="Proteomes" id="UP000807769"/>
    </source>
</evidence>
<dbReference type="GO" id="GO:0016020">
    <property type="term" value="C:membrane"/>
    <property type="evidence" value="ECO:0007669"/>
    <property type="project" value="UniProtKB-SubCell"/>
</dbReference>
<keyword evidence="11 14" id="KW-0503">Monooxygenase</keyword>
<keyword evidence="6 15" id="KW-0812">Transmembrane</keyword>
<dbReference type="GO" id="GO:0005506">
    <property type="term" value="F:iron ion binding"/>
    <property type="evidence" value="ECO:0007669"/>
    <property type="project" value="InterPro"/>
</dbReference>
<keyword evidence="12 15" id="KW-0472">Membrane</keyword>
<dbReference type="GeneID" id="64630997"/>
<dbReference type="InterPro" id="IPR036396">
    <property type="entry name" value="Cyt_P450_sf"/>
</dbReference>
<dbReference type="GO" id="GO:0004497">
    <property type="term" value="F:monooxygenase activity"/>
    <property type="evidence" value="ECO:0007669"/>
    <property type="project" value="UniProtKB-KW"/>
</dbReference>
<evidence type="ECO:0000256" key="5">
    <source>
        <dbReference type="ARBA" id="ARBA00022617"/>
    </source>
</evidence>
<sequence length="555" mass="61533">MDLSQNNYCGRDIWLTFKDLCLTGPLPGSTTCVSVLILTSLYLLRVYRRRQRTTRIRGPQSPSWVYGFAKTALDSTVTTELYEHWAKEYGPVYKVPHVLGQSRVILWDPKAISHFFARDTWFYNQTPFSKISIEIAVGRGVMWADGESHKRQRKTLNPAFGAAAVRSLTSIFQNIAHKAVIAWDAEIGSNSGNDCAVIDVQQWMNHISLDSAGIAILSHDFGALDGSDCDAAHVLHVLGSFTGVSHILVFLAQRFPSILKLPLPRSQYSKKLNLILGKICEEMLLRTRKEKETGGADQGDKSCLGLLLKAEESGEGAGLTPQEVLAQAQIILLGGSETTAVSMTWAFIELARNPDMQTKLRDECLEFGSTPSYDDLMNKLPYLNAVVNEILRLHASVTEILRVTTQEDVIPLSEPMRTDAGNSTDNVCIPKGTEVLIPLAALNCSVSMWGPDAKLFKPSRWLKEDEGTHETKETLHDYRRLMTFGNGARMCPGRLFALTEFKAVLFVLVRHFVFEMADGPGVQIVKSLGFLPRPSVVGSSVAGCSVPLRVRRYEV</sequence>
<dbReference type="Gene3D" id="1.10.630.10">
    <property type="entry name" value="Cytochrome P450"/>
    <property type="match status" value="1"/>
</dbReference>
<comment type="pathway">
    <text evidence="3">Secondary metabolite biosynthesis; terpenoid biosynthesis.</text>
</comment>
<evidence type="ECO:0000256" key="4">
    <source>
        <dbReference type="ARBA" id="ARBA00010617"/>
    </source>
</evidence>
<dbReference type="GO" id="GO:0016705">
    <property type="term" value="F:oxidoreductase activity, acting on paired donors, with incorporation or reduction of molecular oxygen"/>
    <property type="evidence" value="ECO:0007669"/>
    <property type="project" value="InterPro"/>
</dbReference>
<accession>A0A9P7DXT6</accession>
<dbReference type="PANTHER" id="PTHR24305:SF166">
    <property type="entry name" value="CYTOCHROME P450 12A4, MITOCHONDRIAL-RELATED"/>
    <property type="match status" value="1"/>
</dbReference>
<dbReference type="Proteomes" id="UP000807769">
    <property type="component" value="Unassembled WGS sequence"/>
</dbReference>
<dbReference type="InterPro" id="IPR017972">
    <property type="entry name" value="Cyt_P450_CS"/>
</dbReference>
<comment type="caution">
    <text evidence="16">The sequence shown here is derived from an EMBL/GenBank/DDBJ whole genome shotgun (WGS) entry which is preliminary data.</text>
</comment>
<evidence type="ECO:0000256" key="2">
    <source>
        <dbReference type="ARBA" id="ARBA00004370"/>
    </source>
</evidence>
<evidence type="ECO:0000256" key="15">
    <source>
        <dbReference type="SAM" id="Phobius"/>
    </source>
</evidence>